<keyword evidence="3" id="KW-1185">Reference proteome</keyword>
<proteinExistence type="predicted"/>
<organism evidence="2 3">
    <name type="scientific">Chitinophaga chungangae</name>
    <dbReference type="NCBI Taxonomy" id="2821488"/>
    <lineage>
        <taxon>Bacteria</taxon>
        <taxon>Pseudomonadati</taxon>
        <taxon>Bacteroidota</taxon>
        <taxon>Chitinophagia</taxon>
        <taxon>Chitinophagales</taxon>
        <taxon>Chitinophagaceae</taxon>
        <taxon>Chitinophaga</taxon>
    </lineage>
</organism>
<reference evidence="3" key="1">
    <citation type="submission" date="2021-03" db="EMBL/GenBank/DDBJ databases">
        <title>Assistant Professor.</title>
        <authorList>
            <person name="Huq M.A."/>
        </authorList>
    </citation>
    <scope>NUCLEOTIDE SEQUENCE [LARGE SCALE GENOMIC DNA]</scope>
    <source>
        <strain evidence="3">MAH-28</strain>
    </source>
</reference>
<accession>A0ABS3Y959</accession>
<feature type="compositionally biased region" description="Basic and acidic residues" evidence="1">
    <location>
        <begin position="1"/>
        <end position="18"/>
    </location>
</feature>
<gene>
    <name evidence="2" type="ORF">J7I43_03300</name>
</gene>
<name>A0ABS3Y959_9BACT</name>
<comment type="caution">
    <text evidence="2">The sequence shown here is derived from an EMBL/GenBank/DDBJ whole genome shotgun (WGS) entry which is preliminary data.</text>
</comment>
<dbReference type="Proteomes" id="UP000679126">
    <property type="component" value="Unassembled WGS sequence"/>
</dbReference>
<dbReference type="EMBL" id="JAGHKP010000001">
    <property type="protein sequence ID" value="MBO9151217.1"/>
    <property type="molecule type" value="Genomic_DNA"/>
</dbReference>
<dbReference type="RefSeq" id="WP_209143192.1">
    <property type="nucleotide sequence ID" value="NZ_JAGHKP010000001.1"/>
</dbReference>
<protein>
    <submittedName>
        <fullName evidence="2">Uncharacterized protein</fullName>
    </submittedName>
</protein>
<evidence type="ECO:0000256" key="1">
    <source>
        <dbReference type="SAM" id="MobiDB-lite"/>
    </source>
</evidence>
<sequence length="61" mass="6562">MTEEKDKNKPLDIIDKLKLGPPAGQASSPPNRNCPACGAKGVKQAGLTHCPYCGHEFIKTR</sequence>
<feature type="region of interest" description="Disordered" evidence="1">
    <location>
        <begin position="1"/>
        <end position="32"/>
    </location>
</feature>
<evidence type="ECO:0000313" key="3">
    <source>
        <dbReference type="Proteomes" id="UP000679126"/>
    </source>
</evidence>
<evidence type="ECO:0000313" key="2">
    <source>
        <dbReference type="EMBL" id="MBO9151217.1"/>
    </source>
</evidence>